<dbReference type="eggNOG" id="COG3385">
    <property type="taxonomic scope" value="Bacteria"/>
</dbReference>
<dbReference type="STRING" id="203124.Tery_4870"/>
<sequence>MEYPLPGKLQIQAWHKLHFRQVSHEKLSLIRVQGLDSPKSKPLWLAWKGEQMPTLIELVGLYLRRFTIEHWYRFCKQRLHWTLPNFGSKQQCSR</sequence>
<dbReference type="HOGENOM" id="CLU_2385267_0_0_3"/>
<dbReference type="AlphaFoldDB" id="Q10VC1"/>
<accession>Q10VC1</accession>
<gene>
    <name evidence="1" type="ordered locus">Tery_4870</name>
</gene>
<dbReference type="EMBL" id="CP000393">
    <property type="protein sequence ID" value="ABG53803.1"/>
    <property type="molecule type" value="Genomic_DNA"/>
</dbReference>
<dbReference type="RefSeq" id="WP_011614106.1">
    <property type="nucleotide sequence ID" value="NC_008312.1"/>
</dbReference>
<protein>
    <recommendedName>
        <fullName evidence="2">Transposase IS4-like domain-containing protein</fullName>
    </recommendedName>
</protein>
<organism evidence="1">
    <name type="scientific">Trichodesmium erythraeum (strain IMS101)</name>
    <dbReference type="NCBI Taxonomy" id="203124"/>
    <lineage>
        <taxon>Bacteria</taxon>
        <taxon>Bacillati</taxon>
        <taxon>Cyanobacteriota</taxon>
        <taxon>Cyanophyceae</taxon>
        <taxon>Oscillatoriophycideae</taxon>
        <taxon>Oscillatoriales</taxon>
        <taxon>Microcoleaceae</taxon>
        <taxon>Trichodesmium</taxon>
    </lineage>
</organism>
<evidence type="ECO:0008006" key="2">
    <source>
        <dbReference type="Google" id="ProtNLM"/>
    </source>
</evidence>
<proteinExistence type="predicted"/>
<evidence type="ECO:0000313" key="1">
    <source>
        <dbReference type="EMBL" id="ABG53803.1"/>
    </source>
</evidence>
<name>Q10VC1_TRIEI</name>
<dbReference type="KEGG" id="ter:Tery_4870"/>
<reference evidence="1" key="1">
    <citation type="submission" date="2006-06" db="EMBL/GenBank/DDBJ databases">
        <title>Complete sequence of Trichodesmium erythraeum IMS101.</title>
        <authorList>
            <consortium name="US DOE Joint Genome Institute"/>
            <person name="Copeland A."/>
            <person name="Lucas S."/>
            <person name="Lapidus A."/>
            <person name="Barry K."/>
            <person name="Detter J.C."/>
            <person name="Glavina del Rio T."/>
            <person name="Hammon N."/>
            <person name="Israni S."/>
            <person name="Dalin E."/>
            <person name="Tice H."/>
            <person name="Pitluck S."/>
            <person name="Kiss H."/>
            <person name="Munk A.C."/>
            <person name="Brettin T."/>
            <person name="Bruce D."/>
            <person name="Han C."/>
            <person name="Tapia R."/>
            <person name="Gilna P."/>
            <person name="Schmutz J."/>
            <person name="Larimer F."/>
            <person name="Land M."/>
            <person name="Hauser L."/>
            <person name="Kyrpides N."/>
            <person name="Kim E."/>
            <person name="Richardson P."/>
        </authorList>
    </citation>
    <scope>NUCLEOTIDE SEQUENCE [LARGE SCALE GENOMIC DNA]</scope>
    <source>
        <strain evidence="1">IMS101</strain>
    </source>
</reference>